<evidence type="ECO:0000259" key="1">
    <source>
        <dbReference type="PROSITE" id="PS50104"/>
    </source>
</evidence>
<dbReference type="InterPro" id="IPR035897">
    <property type="entry name" value="Toll_tir_struct_dom_sf"/>
</dbReference>
<dbReference type="Gene3D" id="1.25.40.10">
    <property type="entry name" value="Tetratricopeptide repeat domain"/>
    <property type="match status" value="1"/>
</dbReference>
<accession>A0A602T2H0</accession>
<dbReference type="EMBL" id="AAKYVF010000021">
    <property type="protein sequence ID" value="ECX1555826.1"/>
    <property type="molecule type" value="Genomic_DNA"/>
</dbReference>
<dbReference type="GO" id="GO:0007165">
    <property type="term" value="P:signal transduction"/>
    <property type="evidence" value="ECO:0007669"/>
    <property type="project" value="InterPro"/>
</dbReference>
<dbReference type="PROSITE" id="PS50104">
    <property type="entry name" value="TIR"/>
    <property type="match status" value="1"/>
</dbReference>
<feature type="domain" description="TIR" evidence="1">
    <location>
        <begin position="1"/>
        <end position="135"/>
    </location>
</feature>
<reference evidence="2" key="1">
    <citation type="submission" date="2018-07" db="EMBL/GenBank/DDBJ databases">
        <authorList>
            <consortium name="NARMS: The National Antimicrobial Resistance Monitoring System"/>
        </authorList>
    </citation>
    <scope>NUCLEOTIDE SEQUENCE</scope>
    <source>
        <strain evidence="2">FSIS1500714</strain>
    </source>
</reference>
<organism evidence="2">
    <name type="scientific">Salmonella montevideo</name>
    <dbReference type="NCBI Taxonomy" id="115981"/>
    <lineage>
        <taxon>Bacteria</taxon>
        <taxon>Pseudomonadati</taxon>
        <taxon>Pseudomonadota</taxon>
        <taxon>Gammaproteobacteria</taxon>
        <taxon>Enterobacterales</taxon>
        <taxon>Enterobacteriaceae</taxon>
        <taxon>Salmonella</taxon>
    </lineage>
</organism>
<evidence type="ECO:0000313" key="2">
    <source>
        <dbReference type="EMBL" id="ECX1555826.1"/>
    </source>
</evidence>
<name>A0A602T2H0_SALMO</name>
<gene>
    <name evidence="2" type="ORF">APO85_17085</name>
</gene>
<proteinExistence type="predicted"/>
<dbReference type="Gene3D" id="3.40.50.10140">
    <property type="entry name" value="Toll/interleukin-1 receptor homology (TIR) domain"/>
    <property type="match status" value="1"/>
</dbReference>
<dbReference type="SUPFAM" id="SSF48452">
    <property type="entry name" value="TPR-like"/>
    <property type="match status" value="1"/>
</dbReference>
<dbReference type="InterPro" id="IPR000157">
    <property type="entry name" value="TIR_dom"/>
</dbReference>
<dbReference type="InterPro" id="IPR011990">
    <property type="entry name" value="TPR-like_helical_dom_sf"/>
</dbReference>
<comment type="caution">
    <text evidence="2">The sequence shown here is derived from an EMBL/GenBank/DDBJ whole genome shotgun (WGS) entry which is preliminary data.</text>
</comment>
<protein>
    <submittedName>
        <fullName evidence="2">TIR domain-containing protein</fullName>
    </submittedName>
</protein>
<dbReference type="Pfam" id="PF13676">
    <property type="entry name" value="TIR_2"/>
    <property type="match status" value="1"/>
</dbReference>
<sequence length="822" mass="95691">MIKCFLSHSSKDKDYVRVVASGLRKETRIFDEQTFEKGMSPSEEILKGLDDTSLFVLFLSDSALESDWVKEEMRLAKKKVEDGHLQRIYPIIIDDKITFTDPRVPSWMKEGFNIQPIRKPNVAIRKINARLREIAFKTHPALKERQKIFVGRNEKTTNVEQRFDDFDKSPPVVFIASGLDSIGRKSFMKNALIKSNAIRESYEFPIIQIESSDSIEDFILKINDLGLCDIGKIHDLMTTSISDKVNIAVKLIEGIIEEKERILIEDKGAIVQPDSTIVSWFVRITDHIKHYGHLTFCIASKFRGNKTFSYRNPEYYFEEIPELNTQERRGLLKRYATYKGLDLCPEDLRFFSDLLSGYPEQVLFAVDSISDTNLYSVKKDSHLIREYADDKAKVIVESFSHDQRKLDFLYFLSKFEFISYEFLFSLVDEVEFYPITQNFINMSVCDQLGVNNDYIRVNQVIQDYISRSKFGTTSEYDDVLSKHIKKFIEEYTDNNRDISEYIFSIQEAIKTGKDIDSRVLVPSYFVKTIRSLYEKGGSANYKEAVRLADQILSNAQYMHSNVIEHILFMKCQSLARLHDREFFNAVRDVPEPESSFLHGFYFRITRQRSRAIESYKRVLRQRPNDHRSKSELVLLYLQNDEHELALGLAKEVYERQKNNPINANNYLNCLFYKDDSHIEPGLVEDILERLKSNQAQRAQEIYCSAKAKALARFDNKVDESFTLIENGIMDFPDIKYPVLTLCDLAIQYKRIDKLEYAIGILEKTDSPKSQTYGSFIRFKAIWLTLTSRFDEAVGICKRELTELTSAEIDQFIDKLKQYLPKS</sequence>
<dbReference type="SUPFAM" id="SSF52200">
    <property type="entry name" value="Toll/Interleukin receptor TIR domain"/>
    <property type="match status" value="1"/>
</dbReference>
<dbReference type="AlphaFoldDB" id="A0A602T2H0"/>